<gene>
    <name evidence="2" type="ORF">ACFOPI_09125</name>
</gene>
<comment type="caution">
    <text evidence="2">The sequence shown here is derived from an EMBL/GenBank/DDBJ whole genome shotgun (WGS) entry which is preliminary data.</text>
</comment>
<dbReference type="RefSeq" id="WP_382173167.1">
    <property type="nucleotide sequence ID" value="NZ_JBHRXX010000003.1"/>
</dbReference>
<dbReference type="NCBIfam" id="TIGR00049">
    <property type="entry name" value="iron-sulfur cluster assembly accessory protein"/>
    <property type="match status" value="1"/>
</dbReference>
<dbReference type="SUPFAM" id="SSF89360">
    <property type="entry name" value="HesB-like domain"/>
    <property type="match status" value="1"/>
</dbReference>
<dbReference type="Proteomes" id="UP001595729">
    <property type="component" value="Unassembled WGS sequence"/>
</dbReference>
<organism evidence="2 3">
    <name type="scientific">Hydrogenophaga luteola</name>
    <dbReference type="NCBI Taxonomy" id="1591122"/>
    <lineage>
        <taxon>Bacteria</taxon>
        <taxon>Pseudomonadati</taxon>
        <taxon>Pseudomonadota</taxon>
        <taxon>Betaproteobacteria</taxon>
        <taxon>Burkholderiales</taxon>
        <taxon>Comamonadaceae</taxon>
        <taxon>Hydrogenophaga</taxon>
    </lineage>
</organism>
<protein>
    <submittedName>
        <fullName evidence="2">HesB/IscA family protein</fullName>
    </submittedName>
</protein>
<name>A0ABV7W400_9BURK</name>
<evidence type="ECO:0000313" key="2">
    <source>
        <dbReference type="EMBL" id="MFC3683752.1"/>
    </source>
</evidence>
<dbReference type="InterPro" id="IPR016092">
    <property type="entry name" value="ATAP"/>
</dbReference>
<dbReference type="InterPro" id="IPR000361">
    <property type="entry name" value="ATAP_core_dom"/>
</dbReference>
<feature type="domain" description="Core" evidence="1">
    <location>
        <begin position="5"/>
        <end position="103"/>
    </location>
</feature>
<dbReference type="InterPro" id="IPR035903">
    <property type="entry name" value="HesB-like_dom_sf"/>
</dbReference>
<reference evidence="3" key="1">
    <citation type="journal article" date="2019" name="Int. J. Syst. Evol. Microbiol.">
        <title>The Global Catalogue of Microorganisms (GCM) 10K type strain sequencing project: providing services to taxonomists for standard genome sequencing and annotation.</title>
        <authorList>
            <consortium name="The Broad Institute Genomics Platform"/>
            <consortium name="The Broad Institute Genome Sequencing Center for Infectious Disease"/>
            <person name="Wu L."/>
            <person name="Ma J."/>
        </authorList>
    </citation>
    <scope>NUCLEOTIDE SEQUENCE [LARGE SCALE GENOMIC DNA]</scope>
    <source>
        <strain evidence="3">KCTC 42501</strain>
    </source>
</reference>
<keyword evidence="3" id="KW-1185">Reference proteome</keyword>
<evidence type="ECO:0000259" key="1">
    <source>
        <dbReference type="Pfam" id="PF01521"/>
    </source>
</evidence>
<dbReference type="Pfam" id="PF01521">
    <property type="entry name" value="Fe-S_biosyn"/>
    <property type="match status" value="1"/>
</dbReference>
<evidence type="ECO:0000313" key="3">
    <source>
        <dbReference type="Proteomes" id="UP001595729"/>
    </source>
</evidence>
<proteinExistence type="predicted"/>
<sequence length="133" mass="13516">MAATFTLTPAAEKFIGRIVRFSGIPAAGFRLLVSPGGCSGYSSEFSAEAAPKDGEQEFVVSGLKFFLPAESRMLLDGVTIDFTETPTSSGLSIINPNQAACGCSSAESAAPPGVAKIEIGSIGRGGRPATLAS</sequence>
<accession>A0ABV7W400</accession>
<dbReference type="Gene3D" id="2.60.300.12">
    <property type="entry name" value="HesB-like domain"/>
    <property type="match status" value="1"/>
</dbReference>
<dbReference type="EMBL" id="JBHRXX010000003">
    <property type="protein sequence ID" value="MFC3683752.1"/>
    <property type="molecule type" value="Genomic_DNA"/>
</dbReference>